<accession>A0A844Y2G4</accession>
<keyword evidence="7" id="KW-1185">Reference proteome</keyword>
<evidence type="ECO:0000259" key="5">
    <source>
        <dbReference type="Pfam" id="PF07992"/>
    </source>
</evidence>
<dbReference type="Proteomes" id="UP000444185">
    <property type="component" value="Unassembled WGS sequence"/>
</dbReference>
<keyword evidence="4" id="KW-0560">Oxidoreductase</keyword>
<dbReference type="EMBL" id="WTYF01000004">
    <property type="protein sequence ID" value="MXO51298.1"/>
    <property type="molecule type" value="Genomic_DNA"/>
</dbReference>
<dbReference type="AlphaFoldDB" id="A0A844Y2G4"/>
<evidence type="ECO:0000256" key="1">
    <source>
        <dbReference type="ARBA" id="ARBA00001974"/>
    </source>
</evidence>
<dbReference type="PANTHER" id="PTHR42913:SF9">
    <property type="entry name" value="SLR1591 PROTEIN"/>
    <property type="match status" value="1"/>
</dbReference>
<gene>
    <name evidence="6" type="ORF">GRI42_08270</name>
</gene>
<name>A0A844Y2G4_9SPHN</name>
<comment type="caution">
    <text evidence="6">The sequence shown here is derived from an EMBL/GenBank/DDBJ whole genome shotgun (WGS) entry which is preliminary data.</text>
</comment>
<dbReference type="Gene3D" id="3.50.50.100">
    <property type="match status" value="1"/>
</dbReference>
<dbReference type="InterPro" id="IPR051169">
    <property type="entry name" value="NADH-Q_oxidoreductase"/>
</dbReference>
<keyword evidence="2" id="KW-0285">Flavoprotein</keyword>
<comment type="cofactor">
    <cofactor evidence="1">
        <name>FAD</name>
        <dbReference type="ChEBI" id="CHEBI:57692"/>
    </cofactor>
</comment>
<reference evidence="6 7" key="1">
    <citation type="submission" date="2019-12" db="EMBL/GenBank/DDBJ databases">
        <title>Genomic-based taxomic classification of the family Erythrobacteraceae.</title>
        <authorList>
            <person name="Xu L."/>
        </authorList>
    </citation>
    <scope>NUCLEOTIDE SEQUENCE [LARGE SCALE GENOMIC DNA]</scope>
    <source>
        <strain evidence="6 7">DSM 16225</strain>
    </source>
</reference>
<sequence>MDGRTLLLVGAGNAHLGVIDDIRKKGAPSARVILVEPRDAMYYSGMVPGWLAGEYRASEAMIPLAPLVEETGIEWHRSELVALDAQARKATLADGAVLEFDVCSIATGGAGQAARLLGDDPRLLDIRPIDAFVERWRALRDSPAPPRRIAVVGGGAGGVELAFGAANAPLPHAARVILVTGDKGLLPDHSAAVRRSVAKELASQEIRTIAVEAQFRDGKLVAGAEPLGRIDLVIAAVGSGAPDWPRQSGLPVDGDGFIEVDAHQRVCGHPHIFAAGDIARRTDRDLPHSGVHAVYAGPVLAKNLRAALAGREPSGAYRGRGMDFYLLNTGRGEAIVSYGRVALRARWLRRLKDWLDRRWIRRFTRPGGP</sequence>
<evidence type="ECO:0000256" key="2">
    <source>
        <dbReference type="ARBA" id="ARBA00022630"/>
    </source>
</evidence>
<evidence type="ECO:0000313" key="7">
    <source>
        <dbReference type="Proteomes" id="UP000444185"/>
    </source>
</evidence>
<dbReference type="PANTHER" id="PTHR42913">
    <property type="entry name" value="APOPTOSIS-INDUCING FACTOR 1"/>
    <property type="match status" value="1"/>
</dbReference>
<feature type="domain" description="FAD/NAD(P)-binding" evidence="5">
    <location>
        <begin position="6"/>
        <end position="293"/>
    </location>
</feature>
<proteinExistence type="predicted"/>
<dbReference type="InterPro" id="IPR023753">
    <property type="entry name" value="FAD/NAD-binding_dom"/>
</dbReference>
<evidence type="ECO:0000256" key="4">
    <source>
        <dbReference type="ARBA" id="ARBA00023002"/>
    </source>
</evidence>
<evidence type="ECO:0000256" key="3">
    <source>
        <dbReference type="ARBA" id="ARBA00022827"/>
    </source>
</evidence>
<dbReference type="GO" id="GO:0003955">
    <property type="term" value="F:NAD(P)H dehydrogenase (quinone) activity"/>
    <property type="evidence" value="ECO:0007669"/>
    <property type="project" value="TreeGrafter"/>
</dbReference>
<dbReference type="SUPFAM" id="SSF51905">
    <property type="entry name" value="FAD/NAD(P)-binding domain"/>
    <property type="match status" value="2"/>
</dbReference>
<keyword evidence="3" id="KW-0274">FAD</keyword>
<dbReference type="InterPro" id="IPR036188">
    <property type="entry name" value="FAD/NAD-bd_sf"/>
</dbReference>
<dbReference type="RefSeq" id="WP_160607946.1">
    <property type="nucleotide sequence ID" value="NZ_WTYF01000004.1"/>
</dbReference>
<dbReference type="OrthoDB" id="9781621at2"/>
<protein>
    <recommendedName>
        <fullName evidence="5">FAD/NAD(P)-binding domain-containing protein</fullName>
    </recommendedName>
</protein>
<dbReference type="Pfam" id="PF07992">
    <property type="entry name" value="Pyr_redox_2"/>
    <property type="match status" value="1"/>
</dbReference>
<dbReference type="GO" id="GO:0019646">
    <property type="term" value="P:aerobic electron transport chain"/>
    <property type="evidence" value="ECO:0007669"/>
    <property type="project" value="TreeGrafter"/>
</dbReference>
<organism evidence="6 7">
    <name type="scientific">Qipengyuania gaetbuli</name>
    <dbReference type="NCBI Taxonomy" id="266952"/>
    <lineage>
        <taxon>Bacteria</taxon>
        <taxon>Pseudomonadati</taxon>
        <taxon>Pseudomonadota</taxon>
        <taxon>Alphaproteobacteria</taxon>
        <taxon>Sphingomonadales</taxon>
        <taxon>Erythrobacteraceae</taxon>
        <taxon>Qipengyuania</taxon>
    </lineage>
</organism>
<evidence type="ECO:0000313" key="6">
    <source>
        <dbReference type="EMBL" id="MXO51298.1"/>
    </source>
</evidence>